<feature type="transmembrane region" description="Helical" evidence="2">
    <location>
        <begin position="187"/>
        <end position="206"/>
    </location>
</feature>
<keyword evidence="2" id="KW-0812">Transmembrane</keyword>
<feature type="transmembrane region" description="Helical" evidence="2">
    <location>
        <begin position="45"/>
        <end position="66"/>
    </location>
</feature>
<reference evidence="4 5" key="1">
    <citation type="journal article" date="2018" name="New Phytol.">
        <title>Phylogenomics of Endogonaceae and evolution of mycorrhizas within Mucoromycota.</title>
        <authorList>
            <person name="Chang Y."/>
            <person name="Desiro A."/>
            <person name="Na H."/>
            <person name="Sandor L."/>
            <person name="Lipzen A."/>
            <person name="Clum A."/>
            <person name="Barry K."/>
            <person name="Grigoriev I.V."/>
            <person name="Martin F.M."/>
            <person name="Stajich J.E."/>
            <person name="Smith M.E."/>
            <person name="Bonito G."/>
            <person name="Spatafora J.W."/>
        </authorList>
    </citation>
    <scope>NUCLEOTIDE SEQUENCE [LARGE SCALE GENOMIC DNA]</scope>
    <source>
        <strain evidence="4 5">AD002</strain>
    </source>
</reference>
<feature type="transmembrane region" description="Helical" evidence="2">
    <location>
        <begin position="108"/>
        <end position="129"/>
    </location>
</feature>
<organism evidence="4 5">
    <name type="scientific">Jimgerdemannia flammicorona</name>
    <dbReference type="NCBI Taxonomy" id="994334"/>
    <lineage>
        <taxon>Eukaryota</taxon>
        <taxon>Fungi</taxon>
        <taxon>Fungi incertae sedis</taxon>
        <taxon>Mucoromycota</taxon>
        <taxon>Mucoromycotina</taxon>
        <taxon>Endogonomycetes</taxon>
        <taxon>Endogonales</taxon>
        <taxon>Endogonaceae</taxon>
        <taxon>Jimgerdemannia</taxon>
    </lineage>
</organism>
<sequence>QTHRFALAIFVRLLCSSFRFRLAPPDPRPLEPMNSTTDPIPSDALDTIVAAWSGVAFSALSCGIIARKALLDFTYLRCACVIVAILTLSLSSANVLRSSGMPESSFLVFQAILTTLFVDLLVGIAFSLGARLYAPAGRLNALYWTTFAVTGLMNTLEFVRLVLFLAFSPDLQSDFLLVNRVFNAIGWGFFFVALLLAFLYAFIPMIKPKTAENEMPSSLLVVIAWYLTGLSVLCLLHIIPFGIFAAYPEHYNKDVNIKATTVLIFLRFLLIPAFRQDCPRHPSETVPKLHPGNEAGAAGPERADRSRAAADDLAGRSVHHHHEDFGFTEPSQNTIGQPVLRNGLIGRLNCKWGNIRQDIWPDVWVLLDI</sequence>
<feature type="non-terminal residue" evidence="4">
    <location>
        <position position="1"/>
    </location>
</feature>
<keyword evidence="5" id="KW-1185">Reference proteome</keyword>
<feature type="signal peptide" evidence="3">
    <location>
        <begin position="1"/>
        <end position="17"/>
    </location>
</feature>
<dbReference type="EMBL" id="RBNJ01009245">
    <property type="protein sequence ID" value="RUS27008.1"/>
    <property type="molecule type" value="Genomic_DNA"/>
</dbReference>
<evidence type="ECO:0000256" key="2">
    <source>
        <dbReference type="SAM" id="Phobius"/>
    </source>
</evidence>
<evidence type="ECO:0000313" key="4">
    <source>
        <dbReference type="EMBL" id="RUS27008.1"/>
    </source>
</evidence>
<evidence type="ECO:0000256" key="3">
    <source>
        <dbReference type="SAM" id="SignalP"/>
    </source>
</evidence>
<keyword evidence="2" id="KW-0472">Membrane</keyword>
<feature type="transmembrane region" description="Helical" evidence="2">
    <location>
        <begin position="78"/>
        <end position="96"/>
    </location>
</feature>
<evidence type="ECO:0008006" key="6">
    <source>
        <dbReference type="Google" id="ProtNLM"/>
    </source>
</evidence>
<proteinExistence type="predicted"/>
<evidence type="ECO:0000313" key="5">
    <source>
        <dbReference type="Proteomes" id="UP000274822"/>
    </source>
</evidence>
<name>A0A433QB26_9FUNG</name>
<dbReference type="Proteomes" id="UP000274822">
    <property type="component" value="Unassembled WGS sequence"/>
</dbReference>
<keyword evidence="3" id="KW-0732">Signal</keyword>
<feature type="compositionally biased region" description="Basic and acidic residues" evidence="1">
    <location>
        <begin position="301"/>
        <end position="310"/>
    </location>
</feature>
<feature type="region of interest" description="Disordered" evidence="1">
    <location>
        <begin position="282"/>
        <end position="310"/>
    </location>
</feature>
<feature type="chain" id="PRO_5019282119" description="Intimal thickness related receptor IRP domain-containing protein" evidence="3">
    <location>
        <begin position="18"/>
        <end position="369"/>
    </location>
</feature>
<feature type="transmembrane region" description="Helical" evidence="2">
    <location>
        <begin position="218"/>
        <end position="243"/>
    </location>
</feature>
<feature type="transmembrane region" description="Helical" evidence="2">
    <location>
        <begin position="141"/>
        <end position="167"/>
    </location>
</feature>
<keyword evidence="2" id="KW-1133">Transmembrane helix</keyword>
<evidence type="ECO:0000256" key="1">
    <source>
        <dbReference type="SAM" id="MobiDB-lite"/>
    </source>
</evidence>
<accession>A0A433QB26</accession>
<gene>
    <name evidence="4" type="ORF">BC938DRAFT_483833</name>
</gene>
<dbReference type="AlphaFoldDB" id="A0A433QB26"/>
<comment type="caution">
    <text evidence="4">The sequence shown here is derived from an EMBL/GenBank/DDBJ whole genome shotgun (WGS) entry which is preliminary data.</text>
</comment>
<protein>
    <recommendedName>
        <fullName evidence="6">Intimal thickness related receptor IRP domain-containing protein</fullName>
    </recommendedName>
</protein>